<dbReference type="Gene3D" id="2.60.120.650">
    <property type="entry name" value="Cupin"/>
    <property type="match status" value="1"/>
</dbReference>
<gene>
    <name evidence="1" type="ORF">C4K04_3636</name>
</gene>
<dbReference type="SUPFAM" id="SSF51197">
    <property type="entry name" value="Clavaminate synthase-like"/>
    <property type="match status" value="1"/>
</dbReference>
<accession>A0A3G7TSR2</accession>
<name>A0A3G7TSR2_9PSED</name>
<dbReference type="CDD" id="cd00385">
    <property type="entry name" value="Isoprenoid_Biosyn_C1"/>
    <property type="match status" value="1"/>
</dbReference>
<sequence>MVSNSRIQYGYINVIEPSEHKGELTRDKVERFTEGFSKPALLRKLAPIGEEFSQRSFFDQVGSGKNLQWRVKSGDQPVSMRDENGASDYNYVTGRVGTGQEFLDDIFTHHLDVYSHLGTISSSYNDPYEWGKDAFNLVKQQVFSKPWFNIDAWKVTGHMFLGYSTQEYGEPARGAVGSDWHIFPTLNIFVMIAGTKKWSTRPPQLGDQFRDYDLMFETSSGREAPGGDYEADTVYVEPGDVLINPPFEWHKVLNARGLSIGAAFRVIDIDYLDKLENRRNLDLSKVAHDNGHFAETEELAHFLTSVNYASRHINRAQMLLNDIEYAYLRKRGNAGSVKIGHR</sequence>
<dbReference type="EMBL" id="CP027753">
    <property type="protein sequence ID" value="AZE49306.1"/>
    <property type="molecule type" value="Genomic_DNA"/>
</dbReference>
<evidence type="ECO:0008006" key="3">
    <source>
        <dbReference type="Google" id="ProtNLM"/>
    </source>
</evidence>
<reference evidence="1 2" key="1">
    <citation type="submission" date="2018-03" db="EMBL/GenBank/DDBJ databases">
        <title>Diversity of phytobeneficial traits revealed by whole-genome analysis of worldwide-isolated phenazine-producing Pseudomonas spp.</title>
        <authorList>
            <person name="Biessy A."/>
            <person name="Novinscak A."/>
            <person name="Blom J."/>
            <person name="Leger G."/>
            <person name="Thomashow L.S."/>
            <person name="Cazorla F.M."/>
            <person name="Josic D."/>
            <person name="Filion M."/>
        </authorList>
    </citation>
    <scope>NUCLEOTIDE SEQUENCE [LARGE SCALE GENOMIC DNA]</scope>
    <source>
        <strain evidence="1 2">B25</strain>
    </source>
</reference>
<dbReference type="RefSeq" id="WP_124321067.1">
    <property type="nucleotide sequence ID" value="NZ_CP027753.1"/>
</dbReference>
<dbReference type="Proteomes" id="UP000268048">
    <property type="component" value="Chromosome"/>
</dbReference>
<evidence type="ECO:0000313" key="2">
    <source>
        <dbReference type="Proteomes" id="UP000268048"/>
    </source>
</evidence>
<evidence type="ECO:0000313" key="1">
    <source>
        <dbReference type="EMBL" id="AZE49306.1"/>
    </source>
</evidence>
<organism evidence="1 2">
    <name type="scientific">Pseudomonas chlororaphis</name>
    <dbReference type="NCBI Taxonomy" id="587753"/>
    <lineage>
        <taxon>Bacteria</taxon>
        <taxon>Pseudomonadati</taxon>
        <taxon>Pseudomonadota</taxon>
        <taxon>Gammaproteobacteria</taxon>
        <taxon>Pseudomonadales</taxon>
        <taxon>Pseudomonadaceae</taxon>
        <taxon>Pseudomonas</taxon>
    </lineage>
</organism>
<dbReference type="AlphaFoldDB" id="A0A3G7TSR2"/>
<protein>
    <recommendedName>
        <fullName evidence="3">JmjC domain-containing protein</fullName>
    </recommendedName>
</protein>
<proteinExistence type="predicted"/>